<dbReference type="AlphaFoldDB" id="A0AAE0KA04"/>
<evidence type="ECO:0000256" key="1">
    <source>
        <dbReference type="SAM" id="SignalP"/>
    </source>
</evidence>
<evidence type="ECO:0000313" key="2">
    <source>
        <dbReference type="EMBL" id="KAK3372923.1"/>
    </source>
</evidence>
<keyword evidence="1" id="KW-0732">Signal</keyword>
<gene>
    <name evidence="2" type="ORF">B0T24DRAFT_621722</name>
</gene>
<comment type="caution">
    <text evidence="2">The sequence shown here is derived from an EMBL/GenBank/DDBJ whole genome shotgun (WGS) entry which is preliminary data.</text>
</comment>
<reference evidence="2" key="1">
    <citation type="journal article" date="2023" name="Mol. Phylogenet. Evol.">
        <title>Genome-scale phylogeny and comparative genomics of the fungal order Sordariales.</title>
        <authorList>
            <person name="Hensen N."/>
            <person name="Bonometti L."/>
            <person name="Westerberg I."/>
            <person name="Brannstrom I.O."/>
            <person name="Guillou S."/>
            <person name="Cros-Aarteil S."/>
            <person name="Calhoun S."/>
            <person name="Haridas S."/>
            <person name="Kuo A."/>
            <person name="Mondo S."/>
            <person name="Pangilinan J."/>
            <person name="Riley R."/>
            <person name="LaButti K."/>
            <person name="Andreopoulos B."/>
            <person name="Lipzen A."/>
            <person name="Chen C."/>
            <person name="Yan M."/>
            <person name="Daum C."/>
            <person name="Ng V."/>
            <person name="Clum A."/>
            <person name="Steindorff A."/>
            <person name="Ohm R.A."/>
            <person name="Martin F."/>
            <person name="Silar P."/>
            <person name="Natvig D.O."/>
            <person name="Lalanne C."/>
            <person name="Gautier V."/>
            <person name="Ament-Velasquez S.L."/>
            <person name="Kruys A."/>
            <person name="Hutchinson M.I."/>
            <person name="Powell A.J."/>
            <person name="Barry K."/>
            <person name="Miller A.N."/>
            <person name="Grigoriev I.V."/>
            <person name="Debuchy R."/>
            <person name="Gladieux P."/>
            <person name="Hiltunen Thoren M."/>
            <person name="Johannesson H."/>
        </authorList>
    </citation>
    <scope>NUCLEOTIDE SEQUENCE</scope>
    <source>
        <strain evidence="2">CBS 958.72</strain>
    </source>
</reference>
<keyword evidence="3" id="KW-1185">Reference proteome</keyword>
<feature type="chain" id="PRO_5042097111" evidence="1">
    <location>
        <begin position="20"/>
        <end position="124"/>
    </location>
</feature>
<proteinExistence type="predicted"/>
<name>A0AAE0KA04_9PEZI</name>
<feature type="signal peptide" evidence="1">
    <location>
        <begin position="1"/>
        <end position="19"/>
    </location>
</feature>
<sequence length="124" mass="14030">MQLSNIFTFALAACGAVSAAPTAEEPRTVEARAWPDNGISTAWGQCYGSGRWSKRDEAVRAIQDFCSDVTKVHTLTSRINGSKQYNHVYHWDISFILFGERDSDWCEYFGWSDWRGNVLERSGL</sequence>
<accession>A0AAE0KA04</accession>
<protein>
    <submittedName>
        <fullName evidence="2">Uncharacterized protein</fullName>
    </submittedName>
</protein>
<reference evidence="2" key="2">
    <citation type="submission" date="2023-06" db="EMBL/GenBank/DDBJ databases">
        <authorList>
            <consortium name="Lawrence Berkeley National Laboratory"/>
            <person name="Haridas S."/>
            <person name="Hensen N."/>
            <person name="Bonometti L."/>
            <person name="Westerberg I."/>
            <person name="Brannstrom I.O."/>
            <person name="Guillou S."/>
            <person name="Cros-Aarteil S."/>
            <person name="Calhoun S."/>
            <person name="Kuo A."/>
            <person name="Mondo S."/>
            <person name="Pangilinan J."/>
            <person name="Riley R."/>
            <person name="Labutti K."/>
            <person name="Andreopoulos B."/>
            <person name="Lipzen A."/>
            <person name="Chen C."/>
            <person name="Yanf M."/>
            <person name="Daum C."/>
            <person name="Ng V."/>
            <person name="Clum A."/>
            <person name="Steindorff A."/>
            <person name="Ohm R."/>
            <person name="Martin F."/>
            <person name="Silar P."/>
            <person name="Natvig D."/>
            <person name="Lalanne C."/>
            <person name="Gautier V."/>
            <person name="Ament-Velasquez S.L."/>
            <person name="Kruys A."/>
            <person name="Hutchinson M.I."/>
            <person name="Powell A.J."/>
            <person name="Barry K."/>
            <person name="Miller A.N."/>
            <person name="Grigoriev I.V."/>
            <person name="Debuchy R."/>
            <person name="Gladieux P."/>
            <person name="Thoren M.H."/>
            <person name="Johannesson H."/>
        </authorList>
    </citation>
    <scope>NUCLEOTIDE SEQUENCE</scope>
    <source>
        <strain evidence="2">CBS 958.72</strain>
    </source>
</reference>
<dbReference type="EMBL" id="JAULSN010000004">
    <property type="protein sequence ID" value="KAK3372923.1"/>
    <property type="molecule type" value="Genomic_DNA"/>
</dbReference>
<organism evidence="2 3">
    <name type="scientific">Lasiosphaeria ovina</name>
    <dbReference type="NCBI Taxonomy" id="92902"/>
    <lineage>
        <taxon>Eukaryota</taxon>
        <taxon>Fungi</taxon>
        <taxon>Dikarya</taxon>
        <taxon>Ascomycota</taxon>
        <taxon>Pezizomycotina</taxon>
        <taxon>Sordariomycetes</taxon>
        <taxon>Sordariomycetidae</taxon>
        <taxon>Sordariales</taxon>
        <taxon>Lasiosphaeriaceae</taxon>
        <taxon>Lasiosphaeria</taxon>
    </lineage>
</organism>
<dbReference type="Proteomes" id="UP001287356">
    <property type="component" value="Unassembled WGS sequence"/>
</dbReference>
<evidence type="ECO:0000313" key="3">
    <source>
        <dbReference type="Proteomes" id="UP001287356"/>
    </source>
</evidence>